<dbReference type="RefSeq" id="WP_264982765.1">
    <property type="nucleotide sequence ID" value="NZ_AP026708.1"/>
</dbReference>
<protein>
    <recommendedName>
        <fullName evidence="6">tRNA(Ile)-lysidine synthase</fullName>
        <ecNumber evidence="6">6.3.4.19</ecNumber>
    </recommendedName>
    <alternativeName>
        <fullName evidence="6">tRNA(Ile)-2-lysyl-cytidine synthase</fullName>
    </alternativeName>
    <alternativeName>
        <fullName evidence="6">tRNA(Ile)-lysidine synthetase</fullName>
    </alternativeName>
</protein>
<evidence type="ECO:0000256" key="6">
    <source>
        <dbReference type="HAMAP-Rule" id="MF_01161"/>
    </source>
</evidence>
<dbReference type="PANTHER" id="PTHR43033:SF1">
    <property type="entry name" value="TRNA(ILE)-LYSIDINE SYNTHASE-RELATED"/>
    <property type="match status" value="1"/>
</dbReference>
<dbReference type="InterPro" id="IPR012795">
    <property type="entry name" value="tRNA_Ile_lys_synt_N"/>
</dbReference>
<dbReference type="Pfam" id="PF01171">
    <property type="entry name" value="ATP_bind_3"/>
    <property type="match status" value="1"/>
</dbReference>
<keyword evidence="3 6" id="KW-0547">Nucleotide-binding</keyword>
<keyword evidence="2 6" id="KW-0819">tRNA processing</keyword>
<organism evidence="8 9">
    <name type="scientific">Pseudodesulfovibrio portus</name>
    <dbReference type="NCBI Taxonomy" id="231439"/>
    <lineage>
        <taxon>Bacteria</taxon>
        <taxon>Pseudomonadati</taxon>
        <taxon>Thermodesulfobacteriota</taxon>
        <taxon>Desulfovibrionia</taxon>
        <taxon>Desulfovibrionales</taxon>
        <taxon>Desulfovibrionaceae</taxon>
    </lineage>
</organism>
<sequence>MSDAPVNIPQSLQELLPKWAHFCLYTEKFITDELGLDLSGKRIVVGLSGGADSTALLLVLHYLCPRNDCHVVAVHLNHMLREEADAEEAWCRTLCESLSIEFISESKEIKQSAQEAEVGLEEAGRNARYELFQRVLNEKQADFVALGHHRDDLSEDVLMRFIRGTGWPGLSGMAGFDPDRNLIRPFLMLPKSTLKAFLAHTGVKWLEDASNDDPKWTRNRIRKNILPLILQENPNFGDAVARLWKIGRIETDYWDDMTRSLPKTLGNDLLEGTHKAARLRMYKACLDNLGPAQVLAHSLFKLDEAWEEKRVGSVFQFPGEKTATITASGVVFSVSH</sequence>
<keyword evidence="9" id="KW-1185">Reference proteome</keyword>
<dbReference type="PANTHER" id="PTHR43033">
    <property type="entry name" value="TRNA(ILE)-LYSIDINE SYNTHASE-RELATED"/>
    <property type="match status" value="1"/>
</dbReference>
<evidence type="ECO:0000313" key="8">
    <source>
        <dbReference type="EMBL" id="BDQ32700.1"/>
    </source>
</evidence>
<dbReference type="SUPFAM" id="SSF52402">
    <property type="entry name" value="Adenine nucleotide alpha hydrolases-like"/>
    <property type="match status" value="1"/>
</dbReference>
<evidence type="ECO:0000259" key="7">
    <source>
        <dbReference type="Pfam" id="PF01171"/>
    </source>
</evidence>
<evidence type="ECO:0000313" key="9">
    <source>
        <dbReference type="Proteomes" id="UP001061361"/>
    </source>
</evidence>
<evidence type="ECO:0000256" key="2">
    <source>
        <dbReference type="ARBA" id="ARBA00022694"/>
    </source>
</evidence>
<dbReference type="NCBIfam" id="TIGR02432">
    <property type="entry name" value="lysidine_TilS_N"/>
    <property type="match status" value="1"/>
</dbReference>
<dbReference type="InterPro" id="IPR011063">
    <property type="entry name" value="TilS/TtcA_N"/>
</dbReference>
<keyword evidence="1 6" id="KW-0436">Ligase</keyword>
<dbReference type="EMBL" id="AP026708">
    <property type="protein sequence ID" value="BDQ32700.1"/>
    <property type="molecule type" value="Genomic_DNA"/>
</dbReference>
<name>A0ABM8AMU9_9BACT</name>
<keyword evidence="4 6" id="KW-0067">ATP-binding</keyword>
<dbReference type="HAMAP" id="MF_01161">
    <property type="entry name" value="tRNA_Ile_lys_synt"/>
    <property type="match status" value="1"/>
</dbReference>
<comment type="subcellular location">
    <subcellularLocation>
        <location evidence="6">Cytoplasm</location>
    </subcellularLocation>
</comment>
<comment type="domain">
    <text evidence="6">The N-terminal region contains the highly conserved SGGXDS motif, predicted to be a P-loop motif involved in ATP binding.</text>
</comment>
<evidence type="ECO:0000256" key="1">
    <source>
        <dbReference type="ARBA" id="ARBA00022598"/>
    </source>
</evidence>
<feature type="binding site" evidence="6">
    <location>
        <begin position="48"/>
        <end position="53"/>
    </location>
    <ligand>
        <name>ATP</name>
        <dbReference type="ChEBI" id="CHEBI:30616"/>
    </ligand>
</feature>
<dbReference type="CDD" id="cd01992">
    <property type="entry name" value="TilS_N"/>
    <property type="match status" value="1"/>
</dbReference>
<reference evidence="8" key="1">
    <citation type="submission" date="2022-08" db="EMBL/GenBank/DDBJ databases">
        <title>Genome Sequence of the sulphate-reducing bacterium, Pseudodesulfovibrio portus JCM14722.</title>
        <authorList>
            <person name="Kondo R."/>
            <person name="Kataoka T."/>
        </authorList>
    </citation>
    <scope>NUCLEOTIDE SEQUENCE</scope>
    <source>
        <strain evidence="8">JCM 14722</strain>
    </source>
</reference>
<dbReference type="InterPro" id="IPR012094">
    <property type="entry name" value="tRNA_Ile_lys_synt"/>
</dbReference>
<gene>
    <name evidence="6 8" type="primary">tilS</name>
    <name evidence="8" type="ORF">JCM14722_02420</name>
</gene>
<accession>A0ABM8AMU9</accession>
<dbReference type="Proteomes" id="UP001061361">
    <property type="component" value="Chromosome"/>
</dbReference>
<comment type="similarity">
    <text evidence="6">Belongs to the tRNA(Ile)-lysidine synthase family.</text>
</comment>
<evidence type="ECO:0000256" key="5">
    <source>
        <dbReference type="ARBA" id="ARBA00048539"/>
    </source>
</evidence>
<feature type="domain" description="tRNA(Ile)-lysidine/2-thiocytidine synthase N-terminal" evidence="7">
    <location>
        <begin position="43"/>
        <end position="224"/>
    </location>
</feature>
<dbReference type="Gene3D" id="3.40.50.620">
    <property type="entry name" value="HUPs"/>
    <property type="match status" value="1"/>
</dbReference>
<comment type="catalytic activity">
    <reaction evidence="5 6">
        <text>cytidine(34) in tRNA(Ile2) + L-lysine + ATP = lysidine(34) in tRNA(Ile2) + AMP + diphosphate + H(+)</text>
        <dbReference type="Rhea" id="RHEA:43744"/>
        <dbReference type="Rhea" id="RHEA-COMP:10625"/>
        <dbReference type="Rhea" id="RHEA-COMP:10670"/>
        <dbReference type="ChEBI" id="CHEBI:15378"/>
        <dbReference type="ChEBI" id="CHEBI:30616"/>
        <dbReference type="ChEBI" id="CHEBI:32551"/>
        <dbReference type="ChEBI" id="CHEBI:33019"/>
        <dbReference type="ChEBI" id="CHEBI:82748"/>
        <dbReference type="ChEBI" id="CHEBI:83665"/>
        <dbReference type="ChEBI" id="CHEBI:456215"/>
        <dbReference type="EC" id="6.3.4.19"/>
    </reaction>
</comment>
<evidence type="ECO:0000256" key="3">
    <source>
        <dbReference type="ARBA" id="ARBA00022741"/>
    </source>
</evidence>
<proteinExistence type="inferred from homology"/>
<dbReference type="EC" id="6.3.4.19" evidence="6"/>
<evidence type="ECO:0000256" key="4">
    <source>
        <dbReference type="ARBA" id="ARBA00022840"/>
    </source>
</evidence>
<keyword evidence="6" id="KW-0963">Cytoplasm</keyword>
<dbReference type="InterPro" id="IPR014729">
    <property type="entry name" value="Rossmann-like_a/b/a_fold"/>
</dbReference>
<comment type="function">
    <text evidence="6">Ligates lysine onto the cytidine present at position 34 of the AUA codon-specific tRNA(Ile) that contains the anticodon CAU, in an ATP-dependent manner. Cytidine is converted to lysidine, thus changing the amino acid specificity of the tRNA from methionine to isoleucine.</text>
</comment>